<evidence type="ECO:0000313" key="2">
    <source>
        <dbReference type="Proteomes" id="UP000593564"/>
    </source>
</evidence>
<comment type="caution">
    <text evidence="1">The sequence shown here is derived from an EMBL/GenBank/DDBJ whole genome shotgun (WGS) entry which is preliminary data.</text>
</comment>
<protein>
    <submittedName>
        <fullName evidence="1">Uncharacterized protein</fullName>
    </submittedName>
</protein>
<sequence length="142" mass="16535">MLGVGLTTGWTSGRLSPNHSVNCTIPRIQPWSKIADRSALNRFKSLQKLQTNRFCNDYVGSAEEDKLRCLFNHFLCILLKQNSGSDCFKPLPPMPGDEKSDDLFKFYFVVRERDGYESVFRVGFWCWFCCEIDLHQVFRYFG</sequence>
<dbReference type="AlphaFoldDB" id="A0A7J7HJF4"/>
<keyword evidence="2" id="KW-1185">Reference proteome</keyword>
<evidence type="ECO:0000313" key="1">
    <source>
        <dbReference type="EMBL" id="KAF5952046.1"/>
    </source>
</evidence>
<name>A0A7J7HJF4_CAMSI</name>
<reference evidence="1 2" key="2">
    <citation type="submission" date="2020-07" db="EMBL/GenBank/DDBJ databases">
        <title>Genome assembly of wild tea tree DASZ reveals pedigree and selection history of tea varieties.</title>
        <authorList>
            <person name="Zhang W."/>
        </authorList>
    </citation>
    <scope>NUCLEOTIDE SEQUENCE [LARGE SCALE GENOMIC DNA]</scope>
    <source>
        <strain evidence="2">cv. G240</strain>
        <tissue evidence="1">Leaf</tissue>
    </source>
</reference>
<accession>A0A7J7HJF4</accession>
<organism evidence="1 2">
    <name type="scientific">Camellia sinensis</name>
    <name type="common">Tea plant</name>
    <name type="synonym">Thea sinensis</name>
    <dbReference type="NCBI Taxonomy" id="4442"/>
    <lineage>
        <taxon>Eukaryota</taxon>
        <taxon>Viridiplantae</taxon>
        <taxon>Streptophyta</taxon>
        <taxon>Embryophyta</taxon>
        <taxon>Tracheophyta</taxon>
        <taxon>Spermatophyta</taxon>
        <taxon>Magnoliopsida</taxon>
        <taxon>eudicotyledons</taxon>
        <taxon>Gunneridae</taxon>
        <taxon>Pentapetalae</taxon>
        <taxon>asterids</taxon>
        <taxon>Ericales</taxon>
        <taxon>Theaceae</taxon>
        <taxon>Camellia</taxon>
    </lineage>
</organism>
<gene>
    <name evidence="1" type="ORF">HYC85_009990</name>
</gene>
<dbReference type="EMBL" id="JACBKZ010000004">
    <property type="protein sequence ID" value="KAF5952046.1"/>
    <property type="molecule type" value="Genomic_DNA"/>
</dbReference>
<dbReference type="Proteomes" id="UP000593564">
    <property type="component" value="Unassembled WGS sequence"/>
</dbReference>
<reference evidence="2" key="1">
    <citation type="journal article" date="2020" name="Nat. Commun.">
        <title>Genome assembly of wild tea tree DASZ reveals pedigree and selection history of tea varieties.</title>
        <authorList>
            <person name="Zhang W."/>
            <person name="Zhang Y."/>
            <person name="Qiu H."/>
            <person name="Guo Y."/>
            <person name="Wan H."/>
            <person name="Zhang X."/>
            <person name="Scossa F."/>
            <person name="Alseekh S."/>
            <person name="Zhang Q."/>
            <person name="Wang P."/>
            <person name="Xu L."/>
            <person name="Schmidt M.H."/>
            <person name="Jia X."/>
            <person name="Li D."/>
            <person name="Zhu A."/>
            <person name="Guo F."/>
            <person name="Chen W."/>
            <person name="Ni D."/>
            <person name="Usadel B."/>
            <person name="Fernie A.R."/>
            <person name="Wen W."/>
        </authorList>
    </citation>
    <scope>NUCLEOTIDE SEQUENCE [LARGE SCALE GENOMIC DNA]</scope>
    <source>
        <strain evidence="2">cv. G240</strain>
    </source>
</reference>
<proteinExistence type="predicted"/>